<dbReference type="EMBL" id="CP015118">
    <property type="protein sequence ID" value="ARN21132.1"/>
    <property type="molecule type" value="Genomic_DNA"/>
</dbReference>
<dbReference type="GO" id="GO:0016787">
    <property type="term" value="F:hydrolase activity"/>
    <property type="evidence" value="ECO:0007669"/>
    <property type="project" value="InterPro"/>
</dbReference>
<keyword evidence="1" id="KW-0732">Signal</keyword>
<dbReference type="PANTHER" id="PTHR43037">
    <property type="entry name" value="UNNAMED PRODUCT-RELATED"/>
    <property type="match status" value="1"/>
</dbReference>
<dbReference type="InterPro" id="IPR029058">
    <property type="entry name" value="AB_hydrolase_fold"/>
</dbReference>
<sequence length="219" mass="23825">MSLDYLSFDTDRGPLPYLYGAPARPSANAPLLVFLHGGRDRGDDLNLLLRWSPPKQVAATPDRVHHFIAPQLPADAAWTDRPGDVLDLIDDVVATRGIDPRRVVLAGFSLGAAAAWQLAADHPDRFAGLAVASGRVPRGLPLESLARTPTWVFHGGHDDKLPHADVEAHVADLRARGGRVDYTLYPQGNHFISEQAFVDSGFAPWLLARVRRAEEPLAA</sequence>
<dbReference type="KEGG" id="rgu:A4W93_15200"/>
<protein>
    <submittedName>
        <fullName evidence="2">Uncharacterized protein</fullName>
    </submittedName>
</protein>
<name>A0A1W6LA77_9BURK</name>
<dbReference type="SUPFAM" id="SSF53474">
    <property type="entry name" value="alpha/beta-Hydrolases"/>
    <property type="match status" value="1"/>
</dbReference>
<dbReference type="AlphaFoldDB" id="A0A1W6LA77"/>
<dbReference type="Pfam" id="PF02230">
    <property type="entry name" value="Abhydrolase_2"/>
    <property type="match status" value="1"/>
</dbReference>
<dbReference type="Gene3D" id="3.40.50.1820">
    <property type="entry name" value="alpha/beta hydrolase"/>
    <property type="match status" value="1"/>
</dbReference>
<evidence type="ECO:0000256" key="1">
    <source>
        <dbReference type="ARBA" id="ARBA00022729"/>
    </source>
</evidence>
<evidence type="ECO:0000313" key="2">
    <source>
        <dbReference type="EMBL" id="ARN21132.1"/>
    </source>
</evidence>
<dbReference type="InterPro" id="IPR003140">
    <property type="entry name" value="PLipase/COase/thioEstase"/>
</dbReference>
<dbReference type="OrthoDB" id="9764953at2"/>
<keyword evidence="3" id="KW-1185">Reference proteome</keyword>
<dbReference type="InterPro" id="IPR050955">
    <property type="entry name" value="Plant_Biomass_Hydrol_Est"/>
</dbReference>
<accession>A0A1W6LA77</accession>
<dbReference type="PANTHER" id="PTHR43037:SF1">
    <property type="entry name" value="BLL1128 PROTEIN"/>
    <property type="match status" value="1"/>
</dbReference>
<dbReference type="STRING" id="946333.A4W93_15200"/>
<dbReference type="Proteomes" id="UP000193427">
    <property type="component" value="Chromosome"/>
</dbReference>
<evidence type="ECO:0000313" key="3">
    <source>
        <dbReference type="Proteomes" id="UP000193427"/>
    </source>
</evidence>
<organism evidence="2 3">
    <name type="scientific">Piscinibacter gummiphilus</name>
    <dbReference type="NCBI Taxonomy" id="946333"/>
    <lineage>
        <taxon>Bacteria</taxon>
        <taxon>Pseudomonadati</taxon>
        <taxon>Pseudomonadota</taxon>
        <taxon>Betaproteobacteria</taxon>
        <taxon>Burkholderiales</taxon>
        <taxon>Sphaerotilaceae</taxon>
        <taxon>Piscinibacter</taxon>
    </lineage>
</organism>
<proteinExistence type="predicted"/>
<gene>
    <name evidence="2" type="ORF">A4W93_15200</name>
</gene>
<reference evidence="2 3" key="1">
    <citation type="submission" date="2016-04" db="EMBL/GenBank/DDBJ databases">
        <title>Complete genome sequence of natural rubber-degrading, novel Gram-negative bacterium, Rhizobacter gummiphilus strain NS21.</title>
        <authorList>
            <person name="Tabata M."/>
            <person name="Kasai D."/>
            <person name="Fukuda M."/>
        </authorList>
    </citation>
    <scope>NUCLEOTIDE SEQUENCE [LARGE SCALE GENOMIC DNA]</scope>
    <source>
        <strain evidence="2 3">NS21</strain>
    </source>
</reference>
<dbReference type="RefSeq" id="WP_157782164.1">
    <property type="nucleotide sequence ID" value="NZ_BSPR01000004.1"/>
</dbReference>